<protein>
    <recommendedName>
        <fullName evidence="2">MGA conserved domain-containing protein</fullName>
    </recommendedName>
</protein>
<evidence type="ECO:0000313" key="3">
    <source>
        <dbReference type="EMBL" id="KAF6203002.1"/>
    </source>
</evidence>
<accession>A0A8S9X202</accession>
<dbReference type="Proteomes" id="UP000466442">
    <property type="component" value="Unassembled WGS sequence"/>
</dbReference>
<organism evidence="3 4">
    <name type="scientific">Apolygus lucorum</name>
    <name type="common">Small green plant bug</name>
    <name type="synonym">Lygocoris lucorum</name>
    <dbReference type="NCBI Taxonomy" id="248454"/>
    <lineage>
        <taxon>Eukaryota</taxon>
        <taxon>Metazoa</taxon>
        <taxon>Ecdysozoa</taxon>
        <taxon>Arthropoda</taxon>
        <taxon>Hexapoda</taxon>
        <taxon>Insecta</taxon>
        <taxon>Pterygota</taxon>
        <taxon>Neoptera</taxon>
        <taxon>Paraneoptera</taxon>
        <taxon>Hemiptera</taxon>
        <taxon>Heteroptera</taxon>
        <taxon>Panheteroptera</taxon>
        <taxon>Cimicomorpha</taxon>
        <taxon>Miridae</taxon>
        <taxon>Mirini</taxon>
        <taxon>Apolygus</taxon>
    </lineage>
</organism>
<feature type="region of interest" description="Disordered" evidence="1">
    <location>
        <begin position="318"/>
        <end position="339"/>
    </location>
</feature>
<dbReference type="OrthoDB" id="6119313at2759"/>
<proteinExistence type="predicted"/>
<evidence type="ECO:0000259" key="2">
    <source>
        <dbReference type="Pfam" id="PF16059"/>
    </source>
</evidence>
<name>A0A8S9X202_APOLU</name>
<feature type="region of interest" description="Disordered" evidence="1">
    <location>
        <begin position="548"/>
        <end position="582"/>
    </location>
</feature>
<dbReference type="AlphaFoldDB" id="A0A8S9X202"/>
<gene>
    <name evidence="3" type="ORF">GE061_003414</name>
</gene>
<evidence type="ECO:0000313" key="4">
    <source>
        <dbReference type="Proteomes" id="UP000466442"/>
    </source>
</evidence>
<reference evidence="3" key="1">
    <citation type="journal article" date="2021" name="Mol. Ecol. Resour.">
        <title>Apolygus lucorum genome provides insights into omnivorousness and mesophyll feeding.</title>
        <authorList>
            <person name="Liu Y."/>
            <person name="Liu H."/>
            <person name="Wang H."/>
            <person name="Huang T."/>
            <person name="Liu B."/>
            <person name="Yang B."/>
            <person name="Yin L."/>
            <person name="Li B."/>
            <person name="Zhang Y."/>
            <person name="Zhang S."/>
            <person name="Jiang F."/>
            <person name="Zhang X."/>
            <person name="Ren Y."/>
            <person name="Wang B."/>
            <person name="Wang S."/>
            <person name="Lu Y."/>
            <person name="Wu K."/>
            <person name="Fan W."/>
            <person name="Wang G."/>
        </authorList>
    </citation>
    <scope>NUCLEOTIDE SEQUENCE</scope>
    <source>
        <strain evidence="3">12Hb</strain>
    </source>
</reference>
<dbReference type="InterPro" id="IPR032060">
    <property type="entry name" value="MGA_dom"/>
</dbReference>
<feature type="region of interest" description="Disordered" evidence="1">
    <location>
        <begin position="904"/>
        <end position="931"/>
    </location>
</feature>
<sequence>MLAHSINCRQRSLQLSLVNGCNNLIGVYIISLDSDEDEVNTSAPKLNNEGFREDSANTSTRSFNLRCSSNEEDKTSTVTTTKPKFDCSESDIIVYSDDSLAVNSNLKNGCCKTGDDDYSVMNLEEDAEITTSDTKIGCTENNVTIHIDEDPEAHKFSSTELESGCTKNNVTIHNDEDPEALKVSNSELESGYSTTGDDLFDKKNPEGGDTFYNVLGYSTKNVDINCNNQVTANTLADDAEKHFSNSYECSNLIITECRSLALDHNYVATRKKETVFNNVSGCTVFFSESSSNLKPRSASPALDDVVYGKDTILVCPPEINSRTPRDIESNQTNQTLKDSIPKPTIQNQEISYAGAQVKKCSLSAASLKLKVSSEDPSNININSLNTTPTVHEIISLDSDDDTNFEEPDAKTRDSVIGFANKKNSQQETVNYVADGNMASKEDSNKFDASLSSDLSKISKSEFTSCLTSSTHGDDFIHYNVNDLTYDVIEVEVRSKNDQNPTVSFSSKENVVSRLNSQCQSEPKVSCRTNLNTISFNASPTMIFLDAGDDDSTLGKTRTKSPSKSNKKEGIDSVPRPKTFDKCTPIHSPTLTKKAIANKDVVCVEDFCSEEGKGSIPMRVTHEEFKLKEDNGGVLKEDFNVIVVKSDSSQGIKSELSSSLGTSTDKNEYFYFDVNAVTGDVVAVISNVNSNNQPPTQNFGSEGHTESHWKSESMTYLRAPKSMKNEQSNVQSNETMRCSDIPCNIITDPNFTSSCTSPTIICLDSDDDNTHESDISKGCSKLNKTVLNSNSLHKHDSNLIPSGILSDPTFMKKEKVNGEIEGVLGDLVDFVCRQEEISKIPVRMDHYKDSFSKQKYQIEPMCGKTYCTMGCICYSIKRKFIKKRCDNKNCIFGCICFKFLKPRRHSTDSIGNSQKRKSSSSEFKKDEIKRARANSDVVQEKCVIPPKHNRQKKSLPNCKEISTLDCIVLAPTNNNLQYSPYVPKEFAQMVHRSKPMFKKKKFRGNSLDLQQLTRRNGNLVGNDGNRVTPKRHFIQEEHSKNVPPSASALSCQNQPKITVQNYPSIRKVADSNKVSPKHCLIREERAKNIPVQSSLLTQKVTKIVPPSPSALTCQNQPKITVQNYPSIRKADDSNKVSPKYRLIREEYTKNVPPSAFALTFQKQPKIPVQNCPSVRKAGVSNKASPKHRLIREEQAKNIPAQSSPSNQNVPVQSCPSTQNVAFIDGPPPAFALTCMTPGIGHIGLNERSYESCRPHAISISLLFS</sequence>
<feature type="domain" description="MGA conserved" evidence="2">
    <location>
        <begin position="860"/>
        <end position="896"/>
    </location>
</feature>
<keyword evidence="4" id="KW-1185">Reference proteome</keyword>
<dbReference type="Pfam" id="PF16059">
    <property type="entry name" value="MGA_dom"/>
    <property type="match status" value="1"/>
</dbReference>
<dbReference type="EMBL" id="WIXP02000011">
    <property type="protein sequence ID" value="KAF6203002.1"/>
    <property type="molecule type" value="Genomic_DNA"/>
</dbReference>
<evidence type="ECO:0000256" key="1">
    <source>
        <dbReference type="SAM" id="MobiDB-lite"/>
    </source>
</evidence>
<comment type="caution">
    <text evidence="3">The sequence shown here is derived from an EMBL/GenBank/DDBJ whole genome shotgun (WGS) entry which is preliminary data.</text>
</comment>
<feature type="compositionally biased region" description="Polar residues" evidence="1">
    <location>
        <begin position="553"/>
        <end position="563"/>
    </location>
</feature>